<dbReference type="RefSeq" id="WP_158864305.1">
    <property type="nucleotide sequence ID" value="NZ_CP046401.1"/>
</dbReference>
<dbReference type="AlphaFoldDB" id="A0A6I6JKH7"/>
<sequence>MNFKSALQKIFIFCLLLLAEQTVIGQGLVDADTIATVTQKPMEEEKVHSPKRATLYSAILPGLGQAYNKKYWKIPFVYIGFGTIGYFIDWNNDYYQLTKRAYIHLRDDDPETTDYLKLKGIEYYDLDNATDKANLETALSKRQDYYRRNRDFLIISMVAFYGLNIIDASVDAHLFNFDVSDDLSLNWQPSMLNFQNDLVYCINLTFNF</sequence>
<organism evidence="2 3">
    <name type="scientific">Maribellus comscasis</name>
    <dbReference type="NCBI Taxonomy" id="2681766"/>
    <lineage>
        <taxon>Bacteria</taxon>
        <taxon>Pseudomonadati</taxon>
        <taxon>Bacteroidota</taxon>
        <taxon>Bacteroidia</taxon>
        <taxon>Marinilabiliales</taxon>
        <taxon>Prolixibacteraceae</taxon>
        <taxon>Maribellus</taxon>
    </lineage>
</organism>
<dbReference type="KEGG" id="mcos:GM418_06425"/>
<gene>
    <name evidence="2" type="ORF">GM418_06425</name>
</gene>
<dbReference type="EMBL" id="CP046401">
    <property type="protein sequence ID" value="QGY43306.1"/>
    <property type="molecule type" value="Genomic_DNA"/>
</dbReference>
<proteinExistence type="predicted"/>
<keyword evidence="3" id="KW-1185">Reference proteome</keyword>
<dbReference type="Pfam" id="PF18935">
    <property type="entry name" value="DUF5683"/>
    <property type="match status" value="1"/>
</dbReference>
<evidence type="ECO:0000259" key="1">
    <source>
        <dbReference type="Pfam" id="PF18935"/>
    </source>
</evidence>
<dbReference type="InterPro" id="IPR043738">
    <property type="entry name" value="DUF5683"/>
</dbReference>
<reference evidence="2 3" key="1">
    <citation type="submission" date="2019-11" db="EMBL/GenBank/DDBJ databases">
        <authorList>
            <person name="Zheng R.K."/>
            <person name="Sun C.M."/>
        </authorList>
    </citation>
    <scope>NUCLEOTIDE SEQUENCE [LARGE SCALE GENOMIC DNA]</scope>
    <source>
        <strain evidence="2 3">WC007</strain>
    </source>
</reference>
<accession>A0A6I6JKH7</accession>
<name>A0A6I6JKH7_9BACT</name>
<feature type="domain" description="DUF5683" evidence="1">
    <location>
        <begin position="47"/>
        <end position="208"/>
    </location>
</feature>
<protein>
    <recommendedName>
        <fullName evidence="1">DUF5683 domain-containing protein</fullName>
    </recommendedName>
</protein>
<dbReference type="Proteomes" id="UP000428260">
    <property type="component" value="Chromosome"/>
</dbReference>
<evidence type="ECO:0000313" key="3">
    <source>
        <dbReference type="Proteomes" id="UP000428260"/>
    </source>
</evidence>
<evidence type="ECO:0000313" key="2">
    <source>
        <dbReference type="EMBL" id="QGY43306.1"/>
    </source>
</evidence>